<evidence type="ECO:0000256" key="1">
    <source>
        <dbReference type="ARBA" id="ARBA00007074"/>
    </source>
</evidence>
<name>S2ZJF6_9CORY</name>
<feature type="coiled-coil region" evidence="5">
    <location>
        <begin position="44"/>
        <end position="120"/>
    </location>
</feature>
<evidence type="ECO:0000256" key="2">
    <source>
        <dbReference type="ARBA" id="ARBA00022670"/>
    </source>
</evidence>
<dbReference type="eggNOG" id="COG0791">
    <property type="taxonomic scope" value="Bacteria"/>
</dbReference>
<dbReference type="EMBL" id="ATBY01000009">
    <property type="protein sequence ID" value="EPD70167.1"/>
    <property type="molecule type" value="Genomic_DNA"/>
</dbReference>
<feature type="region of interest" description="Disordered" evidence="6">
    <location>
        <begin position="398"/>
        <end position="430"/>
    </location>
</feature>
<dbReference type="Pfam" id="PF00877">
    <property type="entry name" value="NLPC_P60"/>
    <property type="match status" value="1"/>
</dbReference>
<comment type="similarity">
    <text evidence="1">Belongs to the peptidase C40 family.</text>
</comment>
<feature type="signal peptide" evidence="7">
    <location>
        <begin position="1"/>
        <end position="27"/>
    </location>
</feature>
<evidence type="ECO:0000256" key="4">
    <source>
        <dbReference type="ARBA" id="ARBA00022807"/>
    </source>
</evidence>
<evidence type="ECO:0000259" key="8">
    <source>
        <dbReference type="PROSITE" id="PS51935"/>
    </source>
</evidence>
<dbReference type="InterPro" id="IPR051794">
    <property type="entry name" value="PG_Endopeptidase_C40"/>
</dbReference>
<dbReference type="Proteomes" id="UP000014408">
    <property type="component" value="Unassembled WGS sequence"/>
</dbReference>
<sequence>MVCFSPVRGLKHRALSLGAAGMIVVLAGANAPVASSQDANSMQLTQLASQLSSTVSEIAALEAQMGGLQEAVNQALVDLKDAQIIAEAARQNATAAGGELKKAEDDMASAQDKLNELSRTAYRHNASGANPSAIASQSDAKRQLDRYTFLRRQAAEQRGVVEALDAERTKKANKESALRAAQKEAEDREDVARQAEQSAKSAITTQTLALQSKQTEREQLLEQARSVKEQIDNLRAARSGAEEGAAATARSAALPGEQGQTDPAADTAAPASAPVVQPQASAPSDSAAETSGSEVGGAPTSTSAPSTTSDARASDSQGQGEGAETSTPAVASTPTAPLPPAGTASRAATGTASDIDYLQLANTAIDTAQAVVDSGLLDPGTLDDPFKTLDAVGTVLPALSGSSSLSSDDGTSTSDASGDSNTTGTGNYLDLGTMEDLTNKASSLVTGSKDARIETAIARAKSQLGTPYAWGGGDATGPTKGIRDGGVADTYGDYNKVGFDCSGLVLYAFAGAGIALPHYTGYQYQRGTKVPISDIQRGDLLFWGPSGNQHVAIYLGDGQMIEAPQSGGVVQISPVRYGGMAPNAVRLI</sequence>
<dbReference type="SUPFAM" id="SSF54001">
    <property type="entry name" value="Cysteine proteinases"/>
    <property type="match status" value="1"/>
</dbReference>
<feature type="region of interest" description="Disordered" evidence="6">
    <location>
        <begin position="235"/>
        <end position="347"/>
    </location>
</feature>
<dbReference type="HOGENOM" id="CLU_026494_0_0_11"/>
<dbReference type="NCBIfam" id="NF046048">
    <property type="entry name" value="NlpC_P60_DIP1281"/>
    <property type="match status" value="1"/>
</dbReference>
<dbReference type="PANTHER" id="PTHR47359">
    <property type="entry name" value="PEPTIDOGLYCAN DL-ENDOPEPTIDASE CWLO"/>
    <property type="match status" value="1"/>
</dbReference>
<dbReference type="PROSITE" id="PS51935">
    <property type="entry name" value="NLPC_P60"/>
    <property type="match status" value="1"/>
</dbReference>
<feature type="chain" id="PRO_5038375018" description="NlpC/P60 domain-containing protein" evidence="7">
    <location>
        <begin position="28"/>
        <end position="588"/>
    </location>
</feature>
<dbReference type="InterPro" id="IPR000064">
    <property type="entry name" value="NLP_P60_dom"/>
</dbReference>
<feature type="compositionally biased region" description="Low complexity" evidence="6">
    <location>
        <begin position="236"/>
        <end position="253"/>
    </location>
</feature>
<protein>
    <recommendedName>
        <fullName evidence="8">NlpC/P60 domain-containing protein</fullName>
    </recommendedName>
</protein>
<accession>S2ZJF6</accession>
<proteinExistence type="inferred from homology"/>
<dbReference type="RefSeq" id="WP_016457515.1">
    <property type="nucleotide sequence ID" value="NZ_KE150446.1"/>
</dbReference>
<keyword evidence="4" id="KW-0788">Thiol protease</keyword>
<dbReference type="InterPro" id="IPR038765">
    <property type="entry name" value="Papain-like_cys_pep_sf"/>
</dbReference>
<gene>
    <name evidence="9" type="ORF">HMPREF1219_00601</name>
</gene>
<evidence type="ECO:0000313" key="9">
    <source>
        <dbReference type="EMBL" id="EPD70167.1"/>
    </source>
</evidence>
<feature type="region of interest" description="Disordered" evidence="6">
    <location>
        <begin position="168"/>
        <end position="203"/>
    </location>
</feature>
<dbReference type="Gene3D" id="3.90.1720.10">
    <property type="entry name" value="endopeptidase domain like (from Nostoc punctiforme)"/>
    <property type="match status" value="1"/>
</dbReference>
<dbReference type="GO" id="GO:0006508">
    <property type="term" value="P:proteolysis"/>
    <property type="evidence" value="ECO:0007669"/>
    <property type="project" value="UniProtKB-KW"/>
</dbReference>
<dbReference type="PANTHER" id="PTHR47359:SF3">
    <property type="entry name" value="NLP_P60 DOMAIN-CONTAINING PROTEIN-RELATED"/>
    <property type="match status" value="1"/>
</dbReference>
<feature type="domain" description="NlpC/P60" evidence="8">
    <location>
        <begin position="450"/>
        <end position="588"/>
    </location>
</feature>
<keyword evidence="3" id="KW-0378">Hydrolase</keyword>
<keyword evidence="7" id="KW-0732">Signal</keyword>
<dbReference type="PATRIC" id="fig|1125779.3.peg.587"/>
<feature type="compositionally biased region" description="Basic and acidic residues" evidence="6">
    <location>
        <begin position="168"/>
        <end position="193"/>
    </location>
</feature>
<comment type="caution">
    <text evidence="9">The sequence shown here is derived from an EMBL/GenBank/DDBJ whole genome shotgun (WGS) entry which is preliminary data.</text>
</comment>
<dbReference type="STRING" id="1125779.HMPREF1219_00601"/>
<feature type="compositionally biased region" description="Low complexity" evidence="6">
    <location>
        <begin position="298"/>
        <end position="316"/>
    </location>
</feature>
<keyword evidence="2" id="KW-0645">Protease</keyword>
<keyword evidence="10" id="KW-1185">Reference proteome</keyword>
<dbReference type="AlphaFoldDB" id="S2ZJF6"/>
<evidence type="ECO:0000256" key="5">
    <source>
        <dbReference type="SAM" id="Coils"/>
    </source>
</evidence>
<feature type="compositionally biased region" description="Low complexity" evidence="6">
    <location>
        <begin position="398"/>
        <end position="427"/>
    </location>
</feature>
<organism evidence="9 10">
    <name type="scientific">Corynebacterium pyruviciproducens ATCC BAA-1742</name>
    <dbReference type="NCBI Taxonomy" id="1125779"/>
    <lineage>
        <taxon>Bacteria</taxon>
        <taxon>Bacillati</taxon>
        <taxon>Actinomycetota</taxon>
        <taxon>Actinomycetes</taxon>
        <taxon>Mycobacteriales</taxon>
        <taxon>Corynebacteriaceae</taxon>
        <taxon>Corynebacterium</taxon>
    </lineage>
</organism>
<reference evidence="9 10" key="1">
    <citation type="submission" date="2013-05" db="EMBL/GenBank/DDBJ databases">
        <title>The Genome Sequence of Corynebacterium pyruviciproducens 1773O (ATCC BAA-1742).</title>
        <authorList>
            <consortium name="The Broad Institute Genomics Platform"/>
            <person name="Earl A."/>
            <person name="Ward D."/>
            <person name="Feldgarden M."/>
            <person name="Gevers D."/>
            <person name="Tong J."/>
            <person name="Walker B."/>
            <person name="Young S."/>
            <person name="Zeng Q."/>
            <person name="Gargeya S."/>
            <person name="Fitzgerald M."/>
            <person name="Haas B."/>
            <person name="Abouelleil A."/>
            <person name="Allen A.W."/>
            <person name="Alvarado L."/>
            <person name="Arachchi H.M."/>
            <person name="Berlin A.M."/>
            <person name="Chapman S.B."/>
            <person name="Gainer-Dewar J."/>
            <person name="Goldberg J."/>
            <person name="Griggs A."/>
            <person name="Gujja S."/>
            <person name="Hansen M."/>
            <person name="Howarth C."/>
            <person name="Imamovic A."/>
            <person name="Ireland A."/>
            <person name="Larimer J."/>
            <person name="McCowan C."/>
            <person name="Murphy C."/>
            <person name="Pearson M."/>
            <person name="Poon T.W."/>
            <person name="Priest M."/>
            <person name="Roberts A."/>
            <person name="Saif S."/>
            <person name="Shea T."/>
            <person name="Sisk P."/>
            <person name="Sykes S."/>
            <person name="Wortman J."/>
            <person name="Nusbaum C."/>
            <person name="Birren B."/>
        </authorList>
    </citation>
    <scope>NUCLEOTIDE SEQUENCE [LARGE SCALE GENOMIC DNA]</scope>
    <source>
        <strain evidence="9 10">ATCC BAA-1742</strain>
    </source>
</reference>
<evidence type="ECO:0000256" key="6">
    <source>
        <dbReference type="SAM" id="MobiDB-lite"/>
    </source>
</evidence>
<keyword evidence="5" id="KW-0175">Coiled coil</keyword>
<feature type="compositionally biased region" description="Low complexity" evidence="6">
    <location>
        <begin position="325"/>
        <end position="347"/>
    </location>
</feature>
<evidence type="ECO:0000256" key="7">
    <source>
        <dbReference type="SAM" id="SignalP"/>
    </source>
</evidence>
<feature type="compositionally biased region" description="Low complexity" evidence="6">
    <location>
        <begin position="261"/>
        <end position="288"/>
    </location>
</feature>
<dbReference type="eggNOG" id="COG1196">
    <property type="taxonomic scope" value="Bacteria"/>
</dbReference>
<dbReference type="GO" id="GO:0008234">
    <property type="term" value="F:cysteine-type peptidase activity"/>
    <property type="evidence" value="ECO:0007669"/>
    <property type="project" value="UniProtKB-KW"/>
</dbReference>
<evidence type="ECO:0000256" key="3">
    <source>
        <dbReference type="ARBA" id="ARBA00022801"/>
    </source>
</evidence>
<evidence type="ECO:0000313" key="10">
    <source>
        <dbReference type="Proteomes" id="UP000014408"/>
    </source>
</evidence>